<dbReference type="PROSITE" id="PS52016">
    <property type="entry name" value="TONB_DEPENDENT_REC_3"/>
    <property type="match status" value="1"/>
</dbReference>
<keyword evidence="5" id="KW-0732">Signal</keyword>
<feature type="domain" description="TonB-dependent receptor-like beta-barrel" evidence="11">
    <location>
        <begin position="252"/>
        <end position="713"/>
    </location>
</feature>
<evidence type="ECO:0000256" key="9">
    <source>
        <dbReference type="PROSITE-ProRule" id="PRU01360"/>
    </source>
</evidence>
<dbReference type="PROSITE" id="PS01156">
    <property type="entry name" value="TONB_DEPENDENT_REC_2"/>
    <property type="match status" value="1"/>
</dbReference>
<evidence type="ECO:0000256" key="6">
    <source>
        <dbReference type="ARBA" id="ARBA00023077"/>
    </source>
</evidence>
<dbReference type="PATRIC" id="fig|1622118.3.peg.719"/>
<dbReference type="Pfam" id="PF00593">
    <property type="entry name" value="TonB_dep_Rec_b-barrel"/>
    <property type="match status" value="1"/>
</dbReference>
<dbReference type="KEGG" id="lut:Lupro_03385"/>
<dbReference type="PANTHER" id="PTHR30442:SF0">
    <property type="entry name" value="FE(3+) DICITRATE TRANSPORT PROTEIN FECA"/>
    <property type="match status" value="1"/>
</dbReference>
<evidence type="ECO:0000259" key="11">
    <source>
        <dbReference type="Pfam" id="PF00593"/>
    </source>
</evidence>
<evidence type="ECO:0000256" key="3">
    <source>
        <dbReference type="ARBA" id="ARBA00022452"/>
    </source>
</evidence>
<evidence type="ECO:0000313" key="14">
    <source>
        <dbReference type="Proteomes" id="UP000059672"/>
    </source>
</evidence>
<keyword evidence="4 9" id="KW-0812">Transmembrane</keyword>
<dbReference type="Gene3D" id="2.40.170.20">
    <property type="entry name" value="TonB-dependent receptor, beta-barrel domain"/>
    <property type="match status" value="1"/>
</dbReference>
<keyword evidence="13" id="KW-0675">Receptor</keyword>
<evidence type="ECO:0000256" key="2">
    <source>
        <dbReference type="ARBA" id="ARBA00022448"/>
    </source>
</evidence>
<dbReference type="EMBL" id="CP013355">
    <property type="protein sequence ID" value="AMC12181.1"/>
    <property type="molecule type" value="Genomic_DNA"/>
</dbReference>
<dbReference type="InterPro" id="IPR039426">
    <property type="entry name" value="TonB-dep_rcpt-like"/>
</dbReference>
<sequence>MVISAIGYHTIKKEISIQENEILNLNFTMIEAVSSLSEVVIMTGGISGIKGIMGSVHYITPKEIQKFSYTDINRILRAVPGVNIQEEDGFGLRVNIGLRGTGVERSSKITVMEDGVLMAPAAYAAPAAYYFPTIGRMQAIEILKGSSQIKYGPHTTGGAINLISTQIPYEFSGRLNLITGSFGGKNLHAFVGNSYKNFAYIVETFQYSSNGFKQLDGGGNTGFDKKDYLAKFRINTDDDAKVYQSLTFKIGRSNEVSNETYLGLTQEDFNANPYRRYAASQKDQMNTKHSQFSLTHVANFSENFNISTTAYYSKFYRNWFKLNKVKDNTGTKTSINSLLENPLDSEDAFAILTGSTSTYEDALFVKANNRSYYAKGIQTIFGYNFKTNNIAHKIDFGFRVHQDQVDRFQWVDEFSMNNGIMNLTKEGIPGTESNRIETADAIATYIQYKINIGKFSATPGIRYENITLKRLDYGTSDINREGINLSKRSNNVDVFIPGIGFDYQFSESTSTFAGIHKGFSPPGSKEGTKPEKSINYELGLRYSKNSLSYKPVIFYNNYSNLLGSDLAAAGGDGTGDLFNGGQVKTKGLEFQLTYDLLASKKQRTINLPITIVYTYTDAKFQNDFESDFGGWGKVSAGDQFPYLANNQLTLILGLEHPQFSFNVSGKYLGEMRTLPGQGKIPLNEKIESYLVIDSSANYILHKNISIFANATNLTNKVYVASRRPAGLRSGMPRAFNIGLKATF</sequence>
<evidence type="ECO:0000256" key="4">
    <source>
        <dbReference type="ARBA" id="ARBA00022692"/>
    </source>
</evidence>
<reference evidence="13 14" key="2">
    <citation type="journal article" date="2016" name="Int. J. Syst. Evol. Microbiol.">
        <title>Lutibacter profundi sp. nov., isolated from a deep-sea hydrothermal system on the Arctic Mid-Ocean Ridge and emended description of the genus Lutibacter.</title>
        <authorList>
            <person name="Le Moine Bauer S."/>
            <person name="Roalkvam I."/>
            <person name="Steen I.H."/>
            <person name="Dahle H."/>
        </authorList>
    </citation>
    <scope>NUCLEOTIDE SEQUENCE [LARGE SCALE GENOMIC DNA]</scope>
    <source>
        <strain evidence="13 14">LP1</strain>
    </source>
</reference>
<dbReference type="AlphaFoldDB" id="A0A0X8G8S2"/>
<evidence type="ECO:0000256" key="8">
    <source>
        <dbReference type="ARBA" id="ARBA00023237"/>
    </source>
</evidence>
<accession>A0A0X8G8S2</accession>
<organism evidence="13 14">
    <name type="scientific">Lutibacter profundi</name>
    <dbReference type="NCBI Taxonomy" id="1622118"/>
    <lineage>
        <taxon>Bacteria</taxon>
        <taxon>Pseudomonadati</taxon>
        <taxon>Bacteroidota</taxon>
        <taxon>Flavobacteriia</taxon>
        <taxon>Flavobacteriales</taxon>
        <taxon>Flavobacteriaceae</taxon>
        <taxon>Lutibacter</taxon>
    </lineage>
</organism>
<keyword evidence="8 9" id="KW-0998">Cell outer membrane</keyword>
<evidence type="ECO:0000256" key="7">
    <source>
        <dbReference type="ARBA" id="ARBA00023136"/>
    </source>
</evidence>
<proteinExistence type="inferred from homology"/>
<dbReference type="GO" id="GO:0033214">
    <property type="term" value="P:siderophore-iron import into cell"/>
    <property type="evidence" value="ECO:0007669"/>
    <property type="project" value="TreeGrafter"/>
</dbReference>
<comment type="subcellular location">
    <subcellularLocation>
        <location evidence="1 9">Cell outer membrane</location>
        <topology evidence="1 9">Multi-pass membrane protein</topology>
    </subcellularLocation>
</comment>
<evidence type="ECO:0000256" key="10">
    <source>
        <dbReference type="RuleBase" id="RU003357"/>
    </source>
</evidence>
<dbReference type="InterPro" id="IPR010917">
    <property type="entry name" value="TonB_rcpt_CS"/>
</dbReference>
<dbReference type="InterPro" id="IPR036942">
    <property type="entry name" value="Beta-barrel_TonB_sf"/>
</dbReference>
<dbReference type="Proteomes" id="UP000059672">
    <property type="component" value="Chromosome"/>
</dbReference>
<dbReference type="InterPro" id="IPR012910">
    <property type="entry name" value="Plug_dom"/>
</dbReference>
<dbReference type="Pfam" id="PF07715">
    <property type="entry name" value="Plug"/>
    <property type="match status" value="1"/>
</dbReference>
<keyword evidence="6 10" id="KW-0798">TonB box</keyword>
<evidence type="ECO:0000259" key="12">
    <source>
        <dbReference type="Pfam" id="PF07715"/>
    </source>
</evidence>
<dbReference type="GO" id="GO:0009279">
    <property type="term" value="C:cell outer membrane"/>
    <property type="evidence" value="ECO:0007669"/>
    <property type="project" value="UniProtKB-SubCell"/>
</dbReference>
<gene>
    <name evidence="13" type="ORF">Lupro_03385</name>
</gene>
<keyword evidence="7 9" id="KW-0472">Membrane</keyword>
<protein>
    <submittedName>
        <fullName evidence="13">TonB-dependent receptor</fullName>
    </submittedName>
</protein>
<keyword evidence="14" id="KW-1185">Reference proteome</keyword>
<name>A0A0X8G8S2_9FLAO</name>
<keyword evidence="2 9" id="KW-0813">Transport</keyword>
<dbReference type="SUPFAM" id="SSF56935">
    <property type="entry name" value="Porins"/>
    <property type="match status" value="1"/>
</dbReference>
<comment type="similarity">
    <text evidence="9 10">Belongs to the TonB-dependent receptor family.</text>
</comment>
<dbReference type="InterPro" id="IPR000531">
    <property type="entry name" value="Beta-barrel_TonB"/>
</dbReference>
<dbReference type="Gene3D" id="2.170.130.10">
    <property type="entry name" value="TonB-dependent receptor, plug domain"/>
    <property type="match status" value="1"/>
</dbReference>
<keyword evidence="3 9" id="KW-1134">Transmembrane beta strand</keyword>
<dbReference type="STRING" id="1622118.Lupro_03385"/>
<evidence type="ECO:0000256" key="1">
    <source>
        <dbReference type="ARBA" id="ARBA00004571"/>
    </source>
</evidence>
<dbReference type="InterPro" id="IPR037066">
    <property type="entry name" value="Plug_dom_sf"/>
</dbReference>
<dbReference type="PANTHER" id="PTHR30442">
    <property type="entry name" value="IRON III DICITRATE TRANSPORT PROTEIN FECA"/>
    <property type="match status" value="1"/>
</dbReference>
<evidence type="ECO:0000256" key="5">
    <source>
        <dbReference type="ARBA" id="ARBA00022729"/>
    </source>
</evidence>
<evidence type="ECO:0000313" key="13">
    <source>
        <dbReference type="EMBL" id="AMC12181.1"/>
    </source>
</evidence>
<reference evidence="14" key="1">
    <citation type="submission" date="2015-12" db="EMBL/GenBank/DDBJ databases">
        <title>Complete genome sequence of Lutibacter profundus strain LP1.</title>
        <authorList>
            <person name="Wissuwa J."/>
            <person name="Le Moine Bauer S."/>
            <person name="Stokke R."/>
            <person name="Dahle H."/>
            <person name="Steen I.H."/>
        </authorList>
    </citation>
    <scope>NUCLEOTIDE SEQUENCE [LARGE SCALE GENOMIC DNA]</scope>
    <source>
        <strain evidence="14">LP1</strain>
    </source>
</reference>
<feature type="domain" description="TonB-dependent receptor plug" evidence="12">
    <location>
        <begin position="52"/>
        <end position="159"/>
    </location>
</feature>